<name>A0ABQ4XSV9_9ASTR</name>
<reference evidence="2" key="2">
    <citation type="submission" date="2022-01" db="EMBL/GenBank/DDBJ databases">
        <authorList>
            <person name="Yamashiro T."/>
            <person name="Shiraishi A."/>
            <person name="Satake H."/>
            <person name="Nakayama K."/>
        </authorList>
    </citation>
    <scope>NUCLEOTIDE SEQUENCE</scope>
</reference>
<sequence length="103" mass="11349">MNELCGNEDIEPTYQFNENTPNIAGSGPTWLFDIDGLTKTMNYQPVVVGNQTNGNAGTKASNDACKTRVETVPGKDYILLPLWTADSLFSSLNKIFPDMDFKP</sequence>
<evidence type="ECO:0000313" key="3">
    <source>
        <dbReference type="Proteomes" id="UP001151760"/>
    </source>
</evidence>
<accession>A0ABQ4XSV9</accession>
<evidence type="ECO:0000313" key="2">
    <source>
        <dbReference type="EMBL" id="GJS68151.1"/>
    </source>
</evidence>
<organism evidence="2 3">
    <name type="scientific">Tanacetum coccineum</name>
    <dbReference type="NCBI Taxonomy" id="301880"/>
    <lineage>
        <taxon>Eukaryota</taxon>
        <taxon>Viridiplantae</taxon>
        <taxon>Streptophyta</taxon>
        <taxon>Embryophyta</taxon>
        <taxon>Tracheophyta</taxon>
        <taxon>Spermatophyta</taxon>
        <taxon>Magnoliopsida</taxon>
        <taxon>eudicotyledons</taxon>
        <taxon>Gunneridae</taxon>
        <taxon>Pentapetalae</taxon>
        <taxon>asterids</taxon>
        <taxon>campanulids</taxon>
        <taxon>Asterales</taxon>
        <taxon>Asteraceae</taxon>
        <taxon>Asteroideae</taxon>
        <taxon>Anthemideae</taxon>
        <taxon>Anthemidinae</taxon>
        <taxon>Tanacetum</taxon>
    </lineage>
</organism>
<feature type="region of interest" description="Disordered" evidence="1">
    <location>
        <begin position="1"/>
        <end position="21"/>
    </location>
</feature>
<feature type="compositionally biased region" description="Acidic residues" evidence="1">
    <location>
        <begin position="1"/>
        <end position="11"/>
    </location>
</feature>
<gene>
    <name evidence="2" type="ORF">Tco_0682716</name>
</gene>
<comment type="caution">
    <text evidence="2">The sequence shown here is derived from an EMBL/GenBank/DDBJ whole genome shotgun (WGS) entry which is preliminary data.</text>
</comment>
<evidence type="ECO:0000256" key="1">
    <source>
        <dbReference type="SAM" id="MobiDB-lite"/>
    </source>
</evidence>
<keyword evidence="3" id="KW-1185">Reference proteome</keyword>
<protein>
    <submittedName>
        <fullName evidence="2">Uncharacterized protein</fullName>
    </submittedName>
</protein>
<reference evidence="2" key="1">
    <citation type="journal article" date="2022" name="Int. J. Mol. Sci.">
        <title>Draft Genome of Tanacetum Coccineum: Genomic Comparison of Closely Related Tanacetum-Family Plants.</title>
        <authorList>
            <person name="Yamashiro T."/>
            <person name="Shiraishi A."/>
            <person name="Nakayama K."/>
            <person name="Satake H."/>
        </authorList>
    </citation>
    <scope>NUCLEOTIDE SEQUENCE</scope>
</reference>
<dbReference type="Proteomes" id="UP001151760">
    <property type="component" value="Unassembled WGS sequence"/>
</dbReference>
<dbReference type="EMBL" id="BQNB010009769">
    <property type="protein sequence ID" value="GJS68151.1"/>
    <property type="molecule type" value="Genomic_DNA"/>
</dbReference>
<proteinExistence type="predicted"/>